<dbReference type="InterPro" id="IPR019307">
    <property type="entry name" value="RNA-bd_AU-1/RNase_E/G"/>
</dbReference>
<evidence type="ECO:0000256" key="3">
    <source>
        <dbReference type="ARBA" id="ARBA00022519"/>
    </source>
</evidence>
<dbReference type="GO" id="GO:0046872">
    <property type="term" value="F:metal ion binding"/>
    <property type="evidence" value="ECO:0007669"/>
    <property type="project" value="UniProtKB-KW"/>
</dbReference>
<evidence type="ECO:0000256" key="8">
    <source>
        <dbReference type="ARBA" id="ARBA00022842"/>
    </source>
</evidence>
<keyword evidence="2" id="KW-1003">Cell membrane</keyword>
<evidence type="ECO:0000313" key="12">
    <source>
        <dbReference type="EMBL" id="SHK55056.1"/>
    </source>
</evidence>
<dbReference type="InterPro" id="IPR004659">
    <property type="entry name" value="RNase_E/G"/>
</dbReference>
<keyword evidence="7" id="KW-0378">Hydrolase</keyword>
<dbReference type="EMBL" id="FRAW01000009">
    <property type="protein sequence ID" value="SHK55056.1"/>
    <property type="molecule type" value="Genomic_DNA"/>
</dbReference>
<evidence type="ECO:0000256" key="2">
    <source>
        <dbReference type="ARBA" id="ARBA00022475"/>
    </source>
</evidence>
<evidence type="ECO:0000256" key="6">
    <source>
        <dbReference type="ARBA" id="ARBA00022759"/>
    </source>
</evidence>
<gene>
    <name evidence="12" type="ORF">SAMN05720469_10986</name>
</gene>
<keyword evidence="10" id="KW-0472">Membrane</keyword>
<proteinExistence type="predicted"/>
<name>A0A1M6TDZ7_9BACT</name>
<keyword evidence="6" id="KW-0255">Endonuclease</keyword>
<protein>
    <submittedName>
        <fullName evidence="12">RNAse G</fullName>
    </submittedName>
</protein>
<reference evidence="13" key="1">
    <citation type="submission" date="2016-11" db="EMBL/GenBank/DDBJ databases">
        <authorList>
            <person name="Varghese N."/>
            <person name="Submissions S."/>
        </authorList>
    </citation>
    <scope>NUCLEOTIDE SEQUENCE [LARGE SCALE GENOMIC DNA]</scope>
    <source>
        <strain evidence="13">UWOS</strain>
    </source>
</reference>
<dbReference type="GO" id="GO:0004540">
    <property type="term" value="F:RNA nuclease activity"/>
    <property type="evidence" value="ECO:0007669"/>
    <property type="project" value="InterPro"/>
</dbReference>
<dbReference type="Gene3D" id="2.40.50.140">
    <property type="entry name" value="Nucleic acid-binding proteins"/>
    <property type="match status" value="1"/>
</dbReference>
<keyword evidence="13" id="KW-1185">Reference proteome</keyword>
<dbReference type="GO" id="GO:0016787">
    <property type="term" value="F:hydrolase activity"/>
    <property type="evidence" value="ECO:0007669"/>
    <property type="project" value="UniProtKB-KW"/>
</dbReference>
<dbReference type="GO" id="GO:0006364">
    <property type="term" value="P:rRNA processing"/>
    <property type="evidence" value="ECO:0007669"/>
    <property type="project" value="TreeGrafter"/>
</dbReference>
<evidence type="ECO:0000256" key="10">
    <source>
        <dbReference type="ARBA" id="ARBA00023136"/>
    </source>
</evidence>
<evidence type="ECO:0000256" key="9">
    <source>
        <dbReference type="ARBA" id="ARBA00022884"/>
    </source>
</evidence>
<dbReference type="InterPro" id="IPR012340">
    <property type="entry name" value="NA-bd_OB-fold"/>
</dbReference>
<dbReference type="GO" id="GO:0004519">
    <property type="term" value="F:endonuclease activity"/>
    <property type="evidence" value="ECO:0007669"/>
    <property type="project" value="UniProtKB-KW"/>
</dbReference>
<feature type="domain" description="S1 motif" evidence="11">
    <location>
        <begin position="44"/>
        <end position="133"/>
    </location>
</feature>
<dbReference type="PANTHER" id="PTHR30001:SF1">
    <property type="entry name" value="RIBONUCLEASE E_G-LIKE PROTEIN, CHLOROPLASTIC"/>
    <property type="match status" value="1"/>
</dbReference>
<dbReference type="AlphaFoldDB" id="A0A1M6TDZ7"/>
<keyword evidence="9" id="KW-0694">RNA-binding</keyword>
<dbReference type="Proteomes" id="UP000184275">
    <property type="component" value="Unassembled WGS sequence"/>
</dbReference>
<dbReference type="GO" id="GO:0003723">
    <property type="term" value="F:RNA binding"/>
    <property type="evidence" value="ECO:0007669"/>
    <property type="project" value="UniProtKB-KW"/>
</dbReference>
<keyword evidence="3" id="KW-0997">Cell inner membrane</keyword>
<evidence type="ECO:0000313" key="13">
    <source>
        <dbReference type="Proteomes" id="UP000184275"/>
    </source>
</evidence>
<dbReference type="CDD" id="cd04453">
    <property type="entry name" value="S1_RNase_E"/>
    <property type="match status" value="1"/>
</dbReference>
<accession>A0A1M6TDZ7</accession>
<evidence type="ECO:0000256" key="5">
    <source>
        <dbReference type="ARBA" id="ARBA00022723"/>
    </source>
</evidence>
<comment type="cofactor">
    <cofactor evidence="1">
        <name>Mg(2+)</name>
        <dbReference type="ChEBI" id="CHEBI:18420"/>
    </cofactor>
</comment>
<evidence type="ECO:0000256" key="7">
    <source>
        <dbReference type="ARBA" id="ARBA00022801"/>
    </source>
</evidence>
<dbReference type="PANTHER" id="PTHR30001">
    <property type="entry name" value="RIBONUCLEASE"/>
    <property type="match status" value="1"/>
</dbReference>
<organism evidence="12 13">
    <name type="scientific">Fibrobacter intestinalis</name>
    <dbReference type="NCBI Taxonomy" id="28122"/>
    <lineage>
        <taxon>Bacteria</taxon>
        <taxon>Pseudomonadati</taxon>
        <taxon>Fibrobacterota</taxon>
        <taxon>Fibrobacteria</taxon>
        <taxon>Fibrobacterales</taxon>
        <taxon>Fibrobacteraceae</taxon>
        <taxon>Fibrobacter</taxon>
    </lineage>
</organism>
<dbReference type="NCBIfam" id="TIGR00757">
    <property type="entry name" value="RNaseEG"/>
    <property type="match status" value="1"/>
</dbReference>
<evidence type="ECO:0000256" key="4">
    <source>
        <dbReference type="ARBA" id="ARBA00022722"/>
    </source>
</evidence>
<dbReference type="RefSeq" id="WP_073303572.1">
    <property type="nucleotide sequence ID" value="NZ_FRAW01000009.1"/>
</dbReference>
<keyword evidence="5" id="KW-0479">Metal-binding</keyword>
<keyword evidence="8" id="KW-0460">Magnesium</keyword>
<sequence length="512" mass="59044">MAIQNSKRGILISMTPYEKRIAVMEGGDLAELVVESAESNRVLGNIYKGVVQKVLPALKAAFIDIGLEKAGFLHQEDAIDRNILLSREYGDKDDDETVGEELSIDQILHGGQEIMVQVVKEPISTKGARLTTHLSFAGRFLVCMPNTNFIGVSKRERDPKKRREFKKVVRRLKGPDVGYIVRTNGLSESELEISKQMRELEAKWEETKTNFENQPAETCIFKESDSVAQTIREYFSDNTDYVYVDDRDEYIAIRKELQKLSSDKINKVKLWTSKESLFEYFKIEDDYARSLQRSVPLPHGGNLVIDQTEALVAIDVNTGPKVYGKDQEKIIFETNIDACYEIAKQLRLRDIGGLVVIDFIDMELQENRDAIYQEFRKAIRKDKAPITPTPLSQFGLMEVTRKRVRTNLMTEKTHVCPICRGTGHVFRLETTLSAIDRWLSRARSKGKFKKVKMVVSSEMVDLLCKDMARMFHYLEYKHELQLELVEDDKMYPSQFYMFNDKDEDITEEYNFV</sequence>
<keyword evidence="4" id="KW-0540">Nuclease</keyword>
<dbReference type="PROSITE" id="PS50126">
    <property type="entry name" value="S1"/>
    <property type="match status" value="1"/>
</dbReference>
<dbReference type="GO" id="GO:0005737">
    <property type="term" value="C:cytoplasm"/>
    <property type="evidence" value="ECO:0007669"/>
    <property type="project" value="TreeGrafter"/>
</dbReference>
<dbReference type="SUPFAM" id="SSF50249">
    <property type="entry name" value="Nucleic acid-binding proteins"/>
    <property type="match status" value="1"/>
</dbReference>
<dbReference type="Gene3D" id="3.40.1260.20">
    <property type="entry name" value="Ribonuclease E, catalytic domain"/>
    <property type="match status" value="1"/>
</dbReference>
<dbReference type="InterPro" id="IPR003029">
    <property type="entry name" value="S1_domain"/>
</dbReference>
<evidence type="ECO:0000256" key="1">
    <source>
        <dbReference type="ARBA" id="ARBA00001946"/>
    </source>
</evidence>
<dbReference type="Pfam" id="PF10150">
    <property type="entry name" value="RNase_E_G"/>
    <property type="match status" value="1"/>
</dbReference>
<evidence type="ECO:0000259" key="11">
    <source>
        <dbReference type="PROSITE" id="PS50126"/>
    </source>
</evidence>